<dbReference type="AlphaFoldDB" id="A0A227KQ18"/>
<evidence type="ECO:0000256" key="1">
    <source>
        <dbReference type="SAM" id="Coils"/>
    </source>
</evidence>
<keyword evidence="4" id="KW-1185">Reference proteome</keyword>
<dbReference type="Proteomes" id="UP000214610">
    <property type="component" value="Unassembled WGS sequence"/>
</dbReference>
<feature type="transmembrane region" description="Helical" evidence="2">
    <location>
        <begin position="720"/>
        <end position="740"/>
    </location>
</feature>
<dbReference type="EMBL" id="NHMP01000002">
    <property type="protein sequence ID" value="OXE50344.1"/>
    <property type="molecule type" value="Genomic_DNA"/>
</dbReference>
<keyword evidence="2" id="KW-1133">Transmembrane helix</keyword>
<accession>A0A227KQ18</accession>
<sequence>MHASIQFDKKDRELLKMINDVLDNGLTTSEEKEVLSTSLHPHGIQNMVDTHEVRMALAVINLLERLGNNEGSRERLAALKTLHNEVVYSAQTSFKFNTSRVLIQIMKELVRARGNVEEQLKLIHDFQKAAAGNPRIVRHYLTKYFLLEMPEEWNQKTLDDHVHDSSTRGRKNPTYLVMDARVKGIRRLSVVYYNFIDPNVAFELMEAASIMGITVRIGIKLKAVHNGKYLEFIWTPRGFTGPHSIIEFLQDPKTRVFLEKGRKAEEWASKQVIKTLHHFNQVHVPSICAEYKLPEFSLDEQKFMNFIASSQISLVHLAEFAHISLLPLLTAKADAIKKEMETADEEKRKQLREELDKLDALSPQTIYLRWVHPKQNPNIPNLIVPQDDDRPDFLKYTIEEFLCALKKLRPNSRVTLLTSFLEAKDVLELLWDNKGLITHLEVFNLKDWLNGRLTHLEEINDLQVAINQKNVLKIKHIILKLLQRDDVKNDAQLFAKLNEILQNIPKLINFYSKEALGSRFGTDSTNSLGTRFGMGLAVPETLPRSAQKLIGKKGKLNPIKLPLNVPLSFSDIYEEPLHQSKLQKWIRHSMGWLCFGLKRRRDWKASYANTYISGEGNIITLGGRTEPLKNGFVPNESKETKTETRGASFSYMNTTLLNVIKVTLGFLPAFLTFMLTQNWWVLAWFGALIWFSITGIRNIIQAIISGGGFQKGARIDWRQLINWSRISDSLMYTGLSVVLLEGFTRNVVLGHILGITVDKAPLLVFSIIALANGLYISSHNIFRGFPKTAVVGNLFRSILAIPVAMVYNVILAMILPVITGMPAAAILVPAAAIVSKFASDTVAGVIESFADRRNNYRLRTSDFSMAVSSLFSCFTHLELSFPEKDILQLMKKPSEFVRMLSAKAPSLEIECFIISLDLMYMWYYQPCARQAFLTQLKRMTPEERLIYVRFQRLLSEYKEVSRLFLSGMLGNNFSHALAFYLDNYKDYLRSIDEIRLTLDSKEISTSESSTQQLLSEKSKAFLAEVKVTFNRALFFIKDCRIKANYLIQKVSNKEPYRTNLETENGEITEIKDKDSASR</sequence>
<evidence type="ECO:0000313" key="4">
    <source>
        <dbReference type="Proteomes" id="UP000214610"/>
    </source>
</evidence>
<keyword evidence="2" id="KW-0472">Membrane</keyword>
<evidence type="ECO:0000256" key="2">
    <source>
        <dbReference type="SAM" id="Phobius"/>
    </source>
</evidence>
<comment type="caution">
    <text evidence="3">The sequence shown here is derived from an EMBL/GenBank/DDBJ whole genome shotgun (WGS) entry which is preliminary data.</text>
</comment>
<proteinExistence type="predicted"/>
<feature type="transmembrane region" description="Helical" evidence="2">
    <location>
        <begin position="794"/>
        <end position="818"/>
    </location>
</feature>
<feature type="transmembrane region" description="Helical" evidence="2">
    <location>
        <begin position="681"/>
        <end position="700"/>
    </location>
</feature>
<name>A0A227KQ18_9BURK</name>
<keyword evidence="1" id="KW-0175">Coiled coil</keyword>
<gene>
    <name evidence="3" type="ORF">ADH67_05010</name>
</gene>
<feature type="transmembrane region" description="Helical" evidence="2">
    <location>
        <begin position="760"/>
        <end position="782"/>
    </location>
</feature>
<dbReference type="GeneID" id="78363630"/>
<protein>
    <submittedName>
        <fullName evidence="3">Uncharacterized protein</fullName>
    </submittedName>
</protein>
<reference evidence="4" key="1">
    <citation type="submission" date="2017-05" db="EMBL/GenBank/DDBJ databases">
        <title>Improved OligoMM genomes.</title>
        <authorList>
            <person name="Garzetti D."/>
        </authorList>
    </citation>
    <scope>NUCLEOTIDE SEQUENCE [LARGE SCALE GENOMIC DNA]</scope>
    <source>
        <strain evidence="4">YL45</strain>
    </source>
</reference>
<evidence type="ECO:0000313" key="3">
    <source>
        <dbReference type="EMBL" id="OXE50344.1"/>
    </source>
</evidence>
<organism evidence="3 4">
    <name type="scientific">Turicimonas muris</name>
    <dbReference type="NCBI Taxonomy" id="1796652"/>
    <lineage>
        <taxon>Bacteria</taxon>
        <taxon>Pseudomonadati</taxon>
        <taxon>Pseudomonadota</taxon>
        <taxon>Betaproteobacteria</taxon>
        <taxon>Burkholderiales</taxon>
        <taxon>Sutterellaceae</taxon>
        <taxon>Turicimonas</taxon>
    </lineage>
</organism>
<feature type="coiled-coil region" evidence="1">
    <location>
        <begin position="326"/>
        <end position="361"/>
    </location>
</feature>
<keyword evidence="2" id="KW-0812">Transmembrane</keyword>
<dbReference type="RefSeq" id="WP_066591903.1">
    <property type="nucleotide sequence ID" value="NZ_CAJTBZ010000028.1"/>
</dbReference>